<gene>
    <name evidence="7" type="ORF">SARC_16076</name>
</gene>
<dbReference type="GO" id="GO:0006006">
    <property type="term" value="P:glucose metabolic process"/>
    <property type="evidence" value="ECO:0007669"/>
    <property type="project" value="TreeGrafter"/>
</dbReference>
<dbReference type="GO" id="GO:0005739">
    <property type="term" value="C:mitochondrion"/>
    <property type="evidence" value="ECO:0007669"/>
    <property type="project" value="TreeGrafter"/>
</dbReference>
<comment type="pathway">
    <text evidence="1">Carbohydrate degradation; glycolysis; D-glyceraldehyde 3-phosphate and glycerone phosphate from D-glucose: step 1/4.</text>
</comment>
<sequence length="114" mass="12844">LHLTEFDERVDKSSRFPGEQLYEKTISSIYQAEVLRIIFIHLSQTTDNIAPILFSEGGTPSALFRENGLKYEDVTEIMSDCSGNYAHTKHVLTNLGATNPTLRRTSICVCVYTD</sequence>
<comment type="pathway">
    <text evidence="2">Carbohydrate metabolism; hexose metabolism.</text>
</comment>
<evidence type="ECO:0000313" key="8">
    <source>
        <dbReference type="Proteomes" id="UP000054560"/>
    </source>
</evidence>
<dbReference type="OrthoDB" id="419537at2759"/>
<proteinExistence type="inferred from homology"/>
<keyword evidence="3 5" id="KW-0324">Glycolysis</keyword>
<dbReference type="EC" id="2.7.1.-" evidence="5"/>
<comment type="catalytic activity">
    <reaction evidence="4">
        <text>a D-hexose + ATP = a D-hexose 6-phosphate + ADP + H(+)</text>
        <dbReference type="Rhea" id="RHEA:22740"/>
        <dbReference type="ChEBI" id="CHEBI:4194"/>
        <dbReference type="ChEBI" id="CHEBI:15378"/>
        <dbReference type="ChEBI" id="CHEBI:30616"/>
        <dbReference type="ChEBI" id="CHEBI:229467"/>
        <dbReference type="ChEBI" id="CHEBI:456216"/>
        <dbReference type="EC" id="2.7.1.1"/>
    </reaction>
    <physiologicalReaction direction="left-to-right" evidence="4">
        <dbReference type="Rhea" id="RHEA:22741"/>
    </physiologicalReaction>
</comment>
<feature type="domain" description="Hexokinase C-terminal" evidence="6">
    <location>
        <begin position="3"/>
        <end position="105"/>
    </location>
</feature>
<accession>A0A0L0F3S8</accession>
<dbReference type="PANTHER" id="PTHR19443">
    <property type="entry name" value="HEXOKINASE"/>
    <property type="match status" value="1"/>
</dbReference>
<dbReference type="Gene3D" id="3.40.367.20">
    <property type="match status" value="1"/>
</dbReference>
<evidence type="ECO:0000256" key="3">
    <source>
        <dbReference type="ARBA" id="ARBA00023152"/>
    </source>
</evidence>
<dbReference type="RefSeq" id="XP_014145287.1">
    <property type="nucleotide sequence ID" value="XM_014289812.1"/>
</dbReference>
<dbReference type="GO" id="GO:0005829">
    <property type="term" value="C:cytosol"/>
    <property type="evidence" value="ECO:0007669"/>
    <property type="project" value="TreeGrafter"/>
</dbReference>
<feature type="non-terminal residue" evidence="7">
    <location>
        <position position="1"/>
    </location>
</feature>
<keyword evidence="5" id="KW-0067">ATP-binding</keyword>
<dbReference type="GeneID" id="25916580"/>
<organism evidence="7 8">
    <name type="scientific">Sphaeroforma arctica JP610</name>
    <dbReference type="NCBI Taxonomy" id="667725"/>
    <lineage>
        <taxon>Eukaryota</taxon>
        <taxon>Ichthyosporea</taxon>
        <taxon>Ichthyophonida</taxon>
        <taxon>Sphaeroforma</taxon>
    </lineage>
</organism>
<dbReference type="Proteomes" id="UP000054560">
    <property type="component" value="Unassembled WGS sequence"/>
</dbReference>
<dbReference type="SUPFAM" id="SSF53067">
    <property type="entry name" value="Actin-like ATPase domain"/>
    <property type="match status" value="1"/>
</dbReference>
<dbReference type="STRING" id="667725.A0A0L0F3S8"/>
<dbReference type="PANTHER" id="PTHR19443:SF16">
    <property type="entry name" value="HEXOKINASE TYPE 1-RELATED"/>
    <property type="match status" value="1"/>
</dbReference>
<dbReference type="GO" id="GO:0005536">
    <property type="term" value="F:D-glucose binding"/>
    <property type="evidence" value="ECO:0007669"/>
    <property type="project" value="InterPro"/>
</dbReference>
<evidence type="ECO:0000256" key="2">
    <source>
        <dbReference type="ARBA" id="ARBA00005028"/>
    </source>
</evidence>
<dbReference type="EMBL" id="KQ248898">
    <property type="protein sequence ID" value="KNC71385.1"/>
    <property type="molecule type" value="Genomic_DNA"/>
</dbReference>
<reference evidence="7 8" key="1">
    <citation type="submission" date="2011-02" db="EMBL/GenBank/DDBJ databases">
        <title>The Genome Sequence of Sphaeroforma arctica JP610.</title>
        <authorList>
            <consortium name="The Broad Institute Genome Sequencing Platform"/>
            <person name="Russ C."/>
            <person name="Cuomo C."/>
            <person name="Young S.K."/>
            <person name="Zeng Q."/>
            <person name="Gargeya S."/>
            <person name="Alvarado L."/>
            <person name="Berlin A."/>
            <person name="Chapman S.B."/>
            <person name="Chen Z."/>
            <person name="Freedman E."/>
            <person name="Gellesch M."/>
            <person name="Goldberg J."/>
            <person name="Griggs A."/>
            <person name="Gujja S."/>
            <person name="Heilman E."/>
            <person name="Heiman D."/>
            <person name="Howarth C."/>
            <person name="Mehta T."/>
            <person name="Neiman D."/>
            <person name="Pearson M."/>
            <person name="Roberts A."/>
            <person name="Saif S."/>
            <person name="Shea T."/>
            <person name="Shenoy N."/>
            <person name="Sisk P."/>
            <person name="Stolte C."/>
            <person name="Sykes S."/>
            <person name="White J."/>
            <person name="Yandava C."/>
            <person name="Burger G."/>
            <person name="Gray M.W."/>
            <person name="Holland P.W.H."/>
            <person name="King N."/>
            <person name="Lang F.B.F."/>
            <person name="Roger A.J."/>
            <person name="Ruiz-Trillo I."/>
            <person name="Haas B."/>
            <person name="Nusbaum C."/>
            <person name="Birren B."/>
        </authorList>
    </citation>
    <scope>NUCLEOTIDE SEQUENCE [LARGE SCALE GENOMIC DNA]</scope>
    <source>
        <strain evidence="7 8">JP610</strain>
    </source>
</reference>
<dbReference type="InterPro" id="IPR043129">
    <property type="entry name" value="ATPase_NBD"/>
</dbReference>
<dbReference type="InterPro" id="IPR001312">
    <property type="entry name" value="Hexokinase"/>
</dbReference>
<dbReference type="GO" id="GO:0006096">
    <property type="term" value="P:glycolytic process"/>
    <property type="evidence" value="ECO:0007669"/>
    <property type="project" value="UniProtKB-KW"/>
</dbReference>
<evidence type="ECO:0000259" key="6">
    <source>
        <dbReference type="Pfam" id="PF03727"/>
    </source>
</evidence>
<keyword evidence="5" id="KW-0547">Nucleotide-binding</keyword>
<keyword evidence="5" id="KW-0418">Kinase</keyword>
<dbReference type="eggNOG" id="KOG1369">
    <property type="taxonomic scope" value="Eukaryota"/>
</dbReference>
<evidence type="ECO:0000313" key="7">
    <source>
        <dbReference type="EMBL" id="KNC71385.1"/>
    </source>
</evidence>
<dbReference type="AlphaFoldDB" id="A0A0L0F3S8"/>
<name>A0A0L0F3S8_9EUKA</name>
<dbReference type="Pfam" id="PF03727">
    <property type="entry name" value="Hexokinase_2"/>
    <property type="match status" value="1"/>
</dbReference>
<dbReference type="InterPro" id="IPR022673">
    <property type="entry name" value="Hexokinase_C"/>
</dbReference>
<evidence type="ECO:0000256" key="5">
    <source>
        <dbReference type="RuleBase" id="RU362007"/>
    </source>
</evidence>
<evidence type="ECO:0000256" key="1">
    <source>
        <dbReference type="ARBA" id="ARBA00004888"/>
    </source>
</evidence>
<dbReference type="GO" id="GO:0008865">
    <property type="term" value="F:fructokinase activity"/>
    <property type="evidence" value="ECO:0007669"/>
    <property type="project" value="TreeGrafter"/>
</dbReference>
<protein>
    <recommendedName>
        <fullName evidence="5">Phosphotransferase</fullName>
        <ecNumber evidence="5">2.7.1.-</ecNumber>
    </recommendedName>
</protein>
<keyword evidence="5" id="KW-0808">Transferase</keyword>
<dbReference type="GO" id="GO:0001678">
    <property type="term" value="P:intracellular glucose homeostasis"/>
    <property type="evidence" value="ECO:0007669"/>
    <property type="project" value="InterPro"/>
</dbReference>
<comment type="similarity">
    <text evidence="5">Belongs to the hexokinase family.</text>
</comment>
<dbReference type="GO" id="GO:0005524">
    <property type="term" value="F:ATP binding"/>
    <property type="evidence" value="ECO:0007669"/>
    <property type="project" value="UniProtKB-UniRule"/>
</dbReference>
<evidence type="ECO:0000256" key="4">
    <source>
        <dbReference type="ARBA" id="ARBA00044613"/>
    </source>
</evidence>
<keyword evidence="8" id="KW-1185">Reference proteome</keyword>
<dbReference type="GO" id="GO:0004340">
    <property type="term" value="F:glucokinase activity"/>
    <property type="evidence" value="ECO:0007669"/>
    <property type="project" value="TreeGrafter"/>
</dbReference>